<comment type="pathway">
    <text evidence="1">Lipid metabolism.</text>
</comment>
<evidence type="ECO:0000256" key="4">
    <source>
        <dbReference type="SAM" id="SignalP"/>
    </source>
</evidence>
<reference evidence="6 7" key="1">
    <citation type="submission" date="2017-01" db="EMBL/GenBank/DDBJ databases">
        <authorList>
            <person name="Mah S.A."/>
            <person name="Swanson W.J."/>
            <person name="Moy G.W."/>
            <person name="Vacquier V.D."/>
        </authorList>
    </citation>
    <scope>NUCLEOTIDE SEQUENCE [LARGE SCALE GENOMIC DNA]</scope>
    <source>
        <strain evidence="6 7">DSM 22694</strain>
    </source>
</reference>
<dbReference type="CDD" id="cd07989">
    <property type="entry name" value="LPLAT_AGPAT-like"/>
    <property type="match status" value="1"/>
</dbReference>
<dbReference type="AlphaFoldDB" id="A0A1P8KDT0"/>
<dbReference type="SUPFAM" id="SSF69593">
    <property type="entry name" value="Glycerol-3-phosphate (1)-acyltransferase"/>
    <property type="match status" value="1"/>
</dbReference>
<dbReference type="EMBL" id="CP019239">
    <property type="protein sequence ID" value="APW44088.1"/>
    <property type="molecule type" value="Genomic_DNA"/>
</dbReference>
<name>A0A1P8KDT0_9BURK</name>
<keyword evidence="3 6" id="KW-0012">Acyltransferase</keyword>
<feature type="domain" description="Phospholipid/glycerol acyltransferase" evidence="5">
    <location>
        <begin position="34"/>
        <end position="154"/>
    </location>
</feature>
<dbReference type="PANTHER" id="PTHR10434">
    <property type="entry name" value="1-ACYL-SN-GLYCEROL-3-PHOSPHATE ACYLTRANSFERASE"/>
    <property type="match status" value="1"/>
</dbReference>
<dbReference type="InterPro" id="IPR002123">
    <property type="entry name" value="Plipid/glycerol_acylTrfase"/>
</dbReference>
<dbReference type="SMART" id="SM00563">
    <property type="entry name" value="PlsC"/>
    <property type="match status" value="1"/>
</dbReference>
<dbReference type="RefSeq" id="WP_029709442.1">
    <property type="nucleotide sequence ID" value="NZ_CP019239.1"/>
</dbReference>
<evidence type="ECO:0000313" key="7">
    <source>
        <dbReference type="Proteomes" id="UP000186110"/>
    </source>
</evidence>
<evidence type="ECO:0000259" key="5">
    <source>
        <dbReference type="SMART" id="SM00563"/>
    </source>
</evidence>
<dbReference type="Pfam" id="PF01553">
    <property type="entry name" value="Acyltransferase"/>
    <property type="match status" value="1"/>
</dbReference>
<dbReference type="STRING" id="1484693.RS694_17150"/>
<accession>A0A1P8KDT0</accession>
<evidence type="ECO:0000256" key="3">
    <source>
        <dbReference type="ARBA" id="ARBA00023315"/>
    </source>
</evidence>
<evidence type="ECO:0000256" key="2">
    <source>
        <dbReference type="ARBA" id="ARBA00022679"/>
    </source>
</evidence>
<keyword evidence="2 6" id="KW-0808">Transferase</keyword>
<keyword evidence="7" id="KW-1185">Reference proteome</keyword>
<proteinExistence type="predicted"/>
<feature type="signal peptide" evidence="4">
    <location>
        <begin position="1"/>
        <end position="22"/>
    </location>
</feature>
<evidence type="ECO:0000256" key="1">
    <source>
        <dbReference type="ARBA" id="ARBA00005189"/>
    </source>
</evidence>
<dbReference type="Proteomes" id="UP000186110">
    <property type="component" value="Chromosome"/>
</dbReference>
<dbReference type="KEGG" id="rsb:RS694_17150"/>
<organism evidence="6 7">
    <name type="scientific">Rhodoferax saidenbachensis</name>
    <dbReference type="NCBI Taxonomy" id="1484693"/>
    <lineage>
        <taxon>Bacteria</taxon>
        <taxon>Pseudomonadati</taxon>
        <taxon>Pseudomonadota</taxon>
        <taxon>Betaproteobacteria</taxon>
        <taxon>Burkholderiales</taxon>
        <taxon>Comamonadaceae</taxon>
        <taxon>Rhodoferax</taxon>
    </lineage>
</organism>
<feature type="chain" id="PRO_5010253579" evidence="4">
    <location>
        <begin position="23"/>
        <end position="203"/>
    </location>
</feature>
<dbReference type="PANTHER" id="PTHR10434:SF11">
    <property type="entry name" value="1-ACYL-SN-GLYCEROL-3-PHOSPHATE ACYLTRANSFERASE"/>
    <property type="match status" value="1"/>
</dbReference>
<dbReference type="GO" id="GO:0003841">
    <property type="term" value="F:1-acylglycerol-3-phosphate O-acyltransferase activity"/>
    <property type="evidence" value="ECO:0007669"/>
    <property type="project" value="TreeGrafter"/>
</dbReference>
<keyword evidence="4" id="KW-0732">Signal</keyword>
<sequence length="203" mass="22708">MLAKLMSFFLLGLIRVLTGAQARWHGCPPKAEQRIYFANHQSHADLVMIWAALPKELRSVTRAIAAKDYWTKSPFKQWLTSKVFNVIYVSRDRTSDEDPLEPLLDALENGDSIILFPEGTRGHFEEPQAFKAGLYNLALKCPKAVLVPAWINNVQHVLPKGEVVPVPVLCSVTFGAPIQVQDGEECKPFLARARSAVMALREV</sequence>
<dbReference type="eggNOG" id="COG0204">
    <property type="taxonomic scope" value="Bacteria"/>
</dbReference>
<evidence type="ECO:0000313" key="6">
    <source>
        <dbReference type="EMBL" id="APW44088.1"/>
    </source>
</evidence>
<dbReference type="GO" id="GO:0006654">
    <property type="term" value="P:phosphatidic acid biosynthetic process"/>
    <property type="evidence" value="ECO:0007669"/>
    <property type="project" value="TreeGrafter"/>
</dbReference>
<gene>
    <name evidence="6" type="ORF">RS694_17150</name>
</gene>
<protein>
    <submittedName>
        <fullName evidence="6">1-acyl-sn-glycerol-3-phosphate acyltransferase</fullName>
    </submittedName>
</protein>